<evidence type="ECO:0000256" key="7">
    <source>
        <dbReference type="ARBA" id="ARBA00023224"/>
    </source>
</evidence>
<sequence>MENELELEPLSSDMIRKTVLCPLDMLHLHTSSSNSSTTLNTGNLAPSMVLGLCCLVGVPGNIAVVVMIVRNFKTENFTLKLMLSLAVSDLLSLITMPMWIYDLLHGWKFGRTLMTKLVTSIVVTFFIFWIPLSVTNIIGLSGVWLESKTVDHLFDVMWEITGALTFINSCVNPFLYAFTARNLRQDNQQ</sequence>
<feature type="domain" description="G-protein coupled receptors family 1 profile" evidence="9">
    <location>
        <begin position="114"/>
        <end position="176"/>
    </location>
</feature>
<accession>A0A8T2NKN1</accession>
<evidence type="ECO:0000256" key="5">
    <source>
        <dbReference type="ARBA" id="ARBA00023136"/>
    </source>
</evidence>
<evidence type="ECO:0000256" key="4">
    <source>
        <dbReference type="ARBA" id="ARBA00023040"/>
    </source>
</evidence>
<keyword evidence="2 8" id="KW-0812">Transmembrane</keyword>
<dbReference type="Gene3D" id="1.20.1070.10">
    <property type="entry name" value="Rhodopsin 7-helix transmembrane proteins"/>
    <property type="match status" value="2"/>
</dbReference>
<dbReference type="GO" id="GO:0006955">
    <property type="term" value="P:immune response"/>
    <property type="evidence" value="ECO:0007669"/>
    <property type="project" value="TreeGrafter"/>
</dbReference>
<protein>
    <recommendedName>
        <fullName evidence="9">G-protein coupled receptors family 1 profile domain-containing protein</fullName>
    </recommendedName>
</protein>
<evidence type="ECO:0000313" key="10">
    <source>
        <dbReference type="EMBL" id="KAG9336967.1"/>
    </source>
</evidence>
<feature type="domain" description="G-protein coupled receptors family 1 profile" evidence="9">
    <location>
        <begin position="60"/>
        <end position="113"/>
    </location>
</feature>
<comment type="caution">
    <text evidence="10">The sequence shown here is derived from an EMBL/GenBank/DDBJ whole genome shotgun (WGS) entry which is preliminary data.</text>
</comment>
<dbReference type="PROSITE" id="PS50262">
    <property type="entry name" value="G_PROTEIN_RECEP_F1_2"/>
    <property type="match status" value="2"/>
</dbReference>
<gene>
    <name evidence="10" type="ORF">JZ751_029985</name>
</gene>
<dbReference type="InterPro" id="IPR050119">
    <property type="entry name" value="CCR1-9-like"/>
</dbReference>
<organism evidence="10 11">
    <name type="scientific">Albula glossodonta</name>
    <name type="common">roundjaw bonefish</name>
    <dbReference type="NCBI Taxonomy" id="121402"/>
    <lineage>
        <taxon>Eukaryota</taxon>
        <taxon>Metazoa</taxon>
        <taxon>Chordata</taxon>
        <taxon>Craniata</taxon>
        <taxon>Vertebrata</taxon>
        <taxon>Euteleostomi</taxon>
        <taxon>Actinopterygii</taxon>
        <taxon>Neopterygii</taxon>
        <taxon>Teleostei</taxon>
        <taxon>Albuliformes</taxon>
        <taxon>Albulidae</taxon>
        <taxon>Albula</taxon>
    </lineage>
</organism>
<keyword evidence="4" id="KW-0297">G-protein coupled receptor</keyword>
<dbReference type="GO" id="GO:0019957">
    <property type="term" value="F:C-C chemokine binding"/>
    <property type="evidence" value="ECO:0007669"/>
    <property type="project" value="TreeGrafter"/>
</dbReference>
<feature type="transmembrane region" description="Helical" evidence="8">
    <location>
        <begin position="156"/>
        <end position="178"/>
    </location>
</feature>
<dbReference type="Pfam" id="PF00001">
    <property type="entry name" value="7tm_1"/>
    <property type="match status" value="2"/>
</dbReference>
<evidence type="ECO:0000256" key="6">
    <source>
        <dbReference type="ARBA" id="ARBA00023170"/>
    </source>
</evidence>
<evidence type="ECO:0000256" key="2">
    <source>
        <dbReference type="ARBA" id="ARBA00022692"/>
    </source>
</evidence>
<feature type="transmembrane region" description="Helical" evidence="8">
    <location>
        <begin position="81"/>
        <end position="101"/>
    </location>
</feature>
<evidence type="ECO:0000256" key="1">
    <source>
        <dbReference type="ARBA" id="ARBA00004370"/>
    </source>
</evidence>
<dbReference type="GO" id="GO:0016493">
    <property type="term" value="F:C-C chemokine receptor activity"/>
    <property type="evidence" value="ECO:0007669"/>
    <property type="project" value="TreeGrafter"/>
</dbReference>
<comment type="subcellular location">
    <subcellularLocation>
        <location evidence="1">Membrane</location>
    </subcellularLocation>
</comment>
<dbReference type="GO" id="GO:0009897">
    <property type="term" value="C:external side of plasma membrane"/>
    <property type="evidence" value="ECO:0007669"/>
    <property type="project" value="TreeGrafter"/>
</dbReference>
<dbReference type="GO" id="GO:0007204">
    <property type="term" value="P:positive regulation of cytosolic calcium ion concentration"/>
    <property type="evidence" value="ECO:0007669"/>
    <property type="project" value="TreeGrafter"/>
</dbReference>
<name>A0A8T2NKN1_9TELE</name>
<proteinExistence type="predicted"/>
<evidence type="ECO:0000313" key="11">
    <source>
        <dbReference type="Proteomes" id="UP000824540"/>
    </source>
</evidence>
<dbReference type="PRINTS" id="PR00237">
    <property type="entry name" value="GPCRRHODOPSN"/>
</dbReference>
<reference evidence="10" key="1">
    <citation type="thesis" date="2021" institute="BYU ScholarsArchive" country="Provo, UT, USA">
        <title>Applications of and Algorithms for Genome Assembly and Genomic Analyses with an Emphasis on Marine Teleosts.</title>
        <authorList>
            <person name="Pickett B.D."/>
        </authorList>
    </citation>
    <scope>NUCLEOTIDE SEQUENCE</scope>
    <source>
        <strain evidence="10">HI-2016</strain>
    </source>
</reference>
<evidence type="ECO:0000259" key="9">
    <source>
        <dbReference type="PROSITE" id="PS50262"/>
    </source>
</evidence>
<dbReference type="SUPFAM" id="SSF81321">
    <property type="entry name" value="Family A G protein-coupled receptor-like"/>
    <property type="match status" value="2"/>
</dbReference>
<feature type="transmembrane region" description="Helical" evidence="8">
    <location>
        <begin position="121"/>
        <end position="144"/>
    </location>
</feature>
<dbReference type="Proteomes" id="UP000824540">
    <property type="component" value="Unassembled WGS sequence"/>
</dbReference>
<evidence type="ECO:0000256" key="3">
    <source>
        <dbReference type="ARBA" id="ARBA00022989"/>
    </source>
</evidence>
<dbReference type="InterPro" id="IPR017452">
    <property type="entry name" value="GPCR_Rhodpsn_7TM"/>
</dbReference>
<keyword evidence="7" id="KW-0807">Transducer</keyword>
<evidence type="ECO:0000256" key="8">
    <source>
        <dbReference type="SAM" id="Phobius"/>
    </source>
</evidence>
<feature type="transmembrane region" description="Helical" evidence="8">
    <location>
        <begin position="48"/>
        <end position="69"/>
    </location>
</feature>
<dbReference type="PANTHER" id="PTHR10489:SF946">
    <property type="entry name" value="LEUKOTRIENE B4 RECEPTOR 1-LIKE"/>
    <property type="match status" value="1"/>
</dbReference>
<dbReference type="GO" id="GO:0019722">
    <property type="term" value="P:calcium-mediated signaling"/>
    <property type="evidence" value="ECO:0007669"/>
    <property type="project" value="TreeGrafter"/>
</dbReference>
<dbReference type="GO" id="GO:0060326">
    <property type="term" value="P:cell chemotaxis"/>
    <property type="evidence" value="ECO:0007669"/>
    <property type="project" value="TreeGrafter"/>
</dbReference>
<keyword evidence="6" id="KW-0675">Receptor</keyword>
<dbReference type="AlphaFoldDB" id="A0A8T2NKN1"/>
<keyword evidence="5 8" id="KW-0472">Membrane</keyword>
<dbReference type="EMBL" id="JAFBMS010000099">
    <property type="protein sequence ID" value="KAG9336967.1"/>
    <property type="molecule type" value="Genomic_DNA"/>
</dbReference>
<keyword evidence="3 8" id="KW-1133">Transmembrane helix</keyword>
<dbReference type="InterPro" id="IPR000276">
    <property type="entry name" value="GPCR_Rhodpsn"/>
</dbReference>
<dbReference type="OrthoDB" id="8960912at2759"/>
<keyword evidence="11" id="KW-1185">Reference proteome</keyword>
<dbReference type="PANTHER" id="PTHR10489">
    <property type="entry name" value="CELL ADHESION MOLECULE"/>
    <property type="match status" value="1"/>
</dbReference>